<dbReference type="EMBL" id="PUHR01000154">
    <property type="protein sequence ID" value="KAG0661815.1"/>
    <property type="molecule type" value="Genomic_DNA"/>
</dbReference>
<feature type="compositionally biased region" description="Low complexity" evidence="1">
    <location>
        <begin position="80"/>
        <end position="120"/>
    </location>
</feature>
<sequence length="208" mass="23055">MIRKKLKLMIIKKKVNKKSSKSKKDNDISDTTSNSSTSSSGSSSSDDQTIDDLVRQMIHVRDMPKESELEKLANTRKTNDNNNNKNNQNSTNHSSNTGSSSSSSNGNNGITSISNSTSSSATAVSDMNDDKTHLFSENILNLNNKTSLLRNDGDNTLLKQLYLNPVNDSFNSHLTNNVIGKFNLSYYSDQLLKNFNFGMTALRDNQIF</sequence>
<name>A0A9P7B655_MAUEX</name>
<evidence type="ECO:0000313" key="2">
    <source>
        <dbReference type="EMBL" id="KAG0661815.1"/>
    </source>
</evidence>
<gene>
    <name evidence="2" type="primary">BUB3_1</name>
    <name evidence="2" type="ORF">C6P45_001245</name>
</gene>
<feature type="compositionally biased region" description="Low complexity" evidence="1">
    <location>
        <begin position="29"/>
        <end position="47"/>
    </location>
</feature>
<reference evidence="2 3" key="1">
    <citation type="submission" date="2020-11" db="EMBL/GenBank/DDBJ databases">
        <title>Kefir isolates.</title>
        <authorList>
            <person name="Marcisauskas S."/>
            <person name="Kim Y."/>
            <person name="Blasche S."/>
        </authorList>
    </citation>
    <scope>NUCLEOTIDE SEQUENCE [LARGE SCALE GENOMIC DNA]</scope>
    <source>
        <strain evidence="2 3">OG2</strain>
    </source>
</reference>
<feature type="region of interest" description="Disordered" evidence="1">
    <location>
        <begin position="1"/>
        <end position="49"/>
    </location>
</feature>
<comment type="caution">
    <text evidence="2">The sequence shown here is derived from an EMBL/GenBank/DDBJ whole genome shotgun (WGS) entry which is preliminary data.</text>
</comment>
<feature type="compositionally biased region" description="Basic residues" evidence="1">
    <location>
        <begin position="1"/>
        <end position="21"/>
    </location>
</feature>
<feature type="region of interest" description="Disordered" evidence="1">
    <location>
        <begin position="75"/>
        <end position="124"/>
    </location>
</feature>
<evidence type="ECO:0000256" key="1">
    <source>
        <dbReference type="SAM" id="MobiDB-lite"/>
    </source>
</evidence>
<proteinExistence type="predicted"/>
<evidence type="ECO:0000313" key="3">
    <source>
        <dbReference type="Proteomes" id="UP000750334"/>
    </source>
</evidence>
<dbReference type="AlphaFoldDB" id="A0A9P7B655"/>
<accession>A0A9P7B655</accession>
<organism evidence="2 3">
    <name type="scientific">Maudiozyma exigua</name>
    <name type="common">Yeast</name>
    <name type="synonym">Kazachstania exigua</name>
    <dbReference type="NCBI Taxonomy" id="34358"/>
    <lineage>
        <taxon>Eukaryota</taxon>
        <taxon>Fungi</taxon>
        <taxon>Dikarya</taxon>
        <taxon>Ascomycota</taxon>
        <taxon>Saccharomycotina</taxon>
        <taxon>Saccharomycetes</taxon>
        <taxon>Saccharomycetales</taxon>
        <taxon>Saccharomycetaceae</taxon>
        <taxon>Maudiozyma</taxon>
    </lineage>
</organism>
<dbReference type="Proteomes" id="UP000750334">
    <property type="component" value="Unassembled WGS sequence"/>
</dbReference>
<protein>
    <submittedName>
        <fullName evidence="2">Mitotic spindle checkpoint protein Bub3</fullName>
    </submittedName>
</protein>
<keyword evidence="3" id="KW-1185">Reference proteome</keyword>